<accession>A0AA38W610</accession>
<organism evidence="1 2">
    <name type="scientific">Centaurea solstitialis</name>
    <name type="common">yellow star-thistle</name>
    <dbReference type="NCBI Taxonomy" id="347529"/>
    <lineage>
        <taxon>Eukaryota</taxon>
        <taxon>Viridiplantae</taxon>
        <taxon>Streptophyta</taxon>
        <taxon>Embryophyta</taxon>
        <taxon>Tracheophyta</taxon>
        <taxon>Spermatophyta</taxon>
        <taxon>Magnoliopsida</taxon>
        <taxon>eudicotyledons</taxon>
        <taxon>Gunneridae</taxon>
        <taxon>Pentapetalae</taxon>
        <taxon>asterids</taxon>
        <taxon>campanulids</taxon>
        <taxon>Asterales</taxon>
        <taxon>Asteraceae</taxon>
        <taxon>Carduoideae</taxon>
        <taxon>Cardueae</taxon>
        <taxon>Centaureinae</taxon>
        <taxon>Centaurea</taxon>
    </lineage>
</organism>
<evidence type="ECO:0000313" key="2">
    <source>
        <dbReference type="Proteomes" id="UP001172457"/>
    </source>
</evidence>
<protein>
    <submittedName>
        <fullName evidence="1">Uncharacterized protein</fullName>
    </submittedName>
</protein>
<comment type="caution">
    <text evidence="1">The sequence shown here is derived from an EMBL/GenBank/DDBJ whole genome shotgun (WGS) entry which is preliminary data.</text>
</comment>
<dbReference type="Proteomes" id="UP001172457">
    <property type="component" value="Unassembled WGS sequence"/>
</dbReference>
<dbReference type="AlphaFoldDB" id="A0AA38W610"/>
<dbReference type="EMBL" id="JARYMX010000019">
    <property type="protein sequence ID" value="KAJ9536496.1"/>
    <property type="molecule type" value="Genomic_DNA"/>
</dbReference>
<evidence type="ECO:0000313" key="1">
    <source>
        <dbReference type="EMBL" id="KAJ9536496.1"/>
    </source>
</evidence>
<reference evidence="1" key="1">
    <citation type="submission" date="2023-03" db="EMBL/GenBank/DDBJ databases">
        <title>Chromosome-scale reference genome and RAD-based genetic map of yellow starthistle (Centaurea solstitialis) reveal putative structural variation and QTLs associated with invader traits.</title>
        <authorList>
            <person name="Reatini B."/>
            <person name="Cang F.A."/>
            <person name="Jiang Q."/>
            <person name="Mckibben M.T.W."/>
            <person name="Barker M.S."/>
            <person name="Rieseberg L.H."/>
            <person name="Dlugosch K.M."/>
        </authorList>
    </citation>
    <scope>NUCLEOTIDE SEQUENCE</scope>
    <source>
        <strain evidence="1">CAN-66</strain>
        <tissue evidence="1">Leaf</tissue>
    </source>
</reference>
<sequence>MSPSWTERNKDINLVKVQWRFHKGQEATSETEYEMRANVCGELPSSSSSSLFSAFIISSSLFLQHSSPLSFHQHQVFLGFHIDLLESGNPEHQFGLPNQLLESAFGPIPPYSAFVNCPTIGL</sequence>
<keyword evidence="2" id="KW-1185">Reference proteome</keyword>
<proteinExistence type="predicted"/>
<gene>
    <name evidence="1" type="ORF">OSB04_un000333</name>
</gene>
<name>A0AA38W610_9ASTR</name>